<evidence type="ECO:0000256" key="2">
    <source>
        <dbReference type="SAM" id="MobiDB-lite"/>
    </source>
</evidence>
<dbReference type="EMBL" id="JALLPB020000381">
    <property type="protein sequence ID" value="KAL3809750.1"/>
    <property type="molecule type" value="Genomic_DNA"/>
</dbReference>
<feature type="coiled-coil region" evidence="1">
    <location>
        <begin position="26"/>
        <end position="61"/>
    </location>
</feature>
<gene>
    <name evidence="3" type="ORF">ACHAXA_003991</name>
    <name evidence="4" type="ORF">ACHAXA_009252</name>
</gene>
<feature type="compositionally biased region" description="Polar residues" evidence="2">
    <location>
        <begin position="1"/>
        <end position="21"/>
    </location>
</feature>
<reference evidence="4 5" key="1">
    <citation type="submission" date="2024-10" db="EMBL/GenBank/DDBJ databases">
        <title>Updated reference genomes for cyclostephanoid diatoms.</title>
        <authorList>
            <person name="Roberts W.R."/>
            <person name="Alverson A.J."/>
        </authorList>
    </citation>
    <scope>NUCLEOTIDE SEQUENCE [LARGE SCALE GENOMIC DNA]</scope>
    <source>
        <strain evidence="4 5">AJA228-03</strain>
    </source>
</reference>
<dbReference type="EMBL" id="JALLPB020000623">
    <property type="protein sequence ID" value="KAL3807500.1"/>
    <property type="molecule type" value="Genomic_DNA"/>
</dbReference>
<evidence type="ECO:0000313" key="5">
    <source>
        <dbReference type="Proteomes" id="UP001530377"/>
    </source>
</evidence>
<proteinExistence type="predicted"/>
<accession>A0ABD3R9R6</accession>
<feature type="region of interest" description="Disordered" evidence="2">
    <location>
        <begin position="1"/>
        <end position="24"/>
    </location>
</feature>
<dbReference type="AlphaFoldDB" id="A0ABD3R9R6"/>
<evidence type="ECO:0000256" key="1">
    <source>
        <dbReference type="SAM" id="Coils"/>
    </source>
</evidence>
<organism evidence="4 5">
    <name type="scientific">Cyclostephanos tholiformis</name>
    <dbReference type="NCBI Taxonomy" id="382380"/>
    <lineage>
        <taxon>Eukaryota</taxon>
        <taxon>Sar</taxon>
        <taxon>Stramenopiles</taxon>
        <taxon>Ochrophyta</taxon>
        <taxon>Bacillariophyta</taxon>
        <taxon>Coscinodiscophyceae</taxon>
        <taxon>Thalassiosirophycidae</taxon>
        <taxon>Stephanodiscales</taxon>
        <taxon>Stephanodiscaceae</taxon>
        <taxon>Cyclostephanos</taxon>
    </lineage>
</organism>
<dbReference type="Proteomes" id="UP001530377">
    <property type="component" value="Unassembled WGS sequence"/>
</dbReference>
<name>A0ABD3R9R6_9STRA</name>
<protein>
    <submittedName>
        <fullName evidence="4">Uncharacterized protein</fullName>
    </submittedName>
</protein>
<keyword evidence="1" id="KW-0175">Coiled coil</keyword>
<sequence>MNQPQVSNHHLSLENTKSYHQGSLAKENLELRARLVKYEMMEAENARLRAKLAKMEEVQMELSRIVESLKEVG</sequence>
<keyword evidence="5" id="KW-1185">Reference proteome</keyword>
<evidence type="ECO:0000313" key="3">
    <source>
        <dbReference type="EMBL" id="KAL3807500.1"/>
    </source>
</evidence>
<evidence type="ECO:0000313" key="4">
    <source>
        <dbReference type="EMBL" id="KAL3809750.1"/>
    </source>
</evidence>
<comment type="caution">
    <text evidence="4">The sequence shown here is derived from an EMBL/GenBank/DDBJ whole genome shotgun (WGS) entry which is preliminary data.</text>
</comment>